<gene>
    <name evidence="6" type="ORF">J2S74_004364</name>
</gene>
<comment type="subunit">
    <text evidence="3">Homotrimer.</text>
</comment>
<keyword evidence="4 6" id="KW-0456">Lyase</keyword>
<dbReference type="GO" id="GO:0106009">
    <property type="term" value="F:(4S)-4-hydroxy-2-oxoglutarate aldolase activity"/>
    <property type="evidence" value="ECO:0007669"/>
    <property type="project" value="UniProtKB-EC"/>
</dbReference>
<dbReference type="EMBL" id="JAUSUG010000021">
    <property type="protein sequence ID" value="MDQ0256919.1"/>
    <property type="molecule type" value="Genomic_DNA"/>
</dbReference>
<name>A0ABU0A098_9BACI</name>
<organism evidence="6 7">
    <name type="scientific">Evansella vedderi</name>
    <dbReference type="NCBI Taxonomy" id="38282"/>
    <lineage>
        <taxon>Bacteria</taxon>
        <taxon>Bacillati</taxon>
        <taxon>Bacillota</taxon>
        <taxon>Bacilli</taxon>
        <taxon>Bacillales</taxon>
        <taxon>Bacillaceae</taxon>
        <taxon>Evansella</taxon>
    </lineage>
</organism>
<dbReference type="SUPFAM" id="SSF51569">
    <property type="entry name" value="Aldolase"/>
    <property type="match status" value="1"/>
</dbReference>
<protein>
    <submittedName>
        <fullName evidence="6">2-dehydro-3-deoxyphosphogluconate aldolase/(4S)-4-hydroxy-2-oxoglutarate aldolase</fullName>
        <ecNumber evidence="6">4.1.2.14</ecNumber>
        <ecNumber evidence="6">4.1.3.42</ecNumber>
    </submittedName>
</protein>
<proteinExistence type="inferred from homology"/>
<dbReference type="InterPro" id="IPR013785">
    <property type="entry name" value="Aldolase_TIM"/>
</dbReference>
<dbReference type="GO" id="GO:0008675">
    <property type="term" value="F:2-dehydro-3-deoxy-phosphogluconate aldolase activity"/>
    <property type="evidence" value="ECO:0007669"/>
    <property type="project" value="UniProtKB-EC"/>
</dbReference>
<evidence type="ECO:0000256" key="4">
    <source>
        <dbReference type="ARBA" id="ARBA00023239"/>
    </source>
</evidence>
<comment type="similarity">
    <text evidence="2">Belongs to the KHG/KDPG aldolase family.</text>
</comment>
<comment type="pathway">
    <text evidence="1">Carbohydrate acid metabolism.</text>
</comment>
<dbReference type="PANTHER" id="PTHR30246">
    <property type="entry name" value="2-KETO-3-DEOXY-6-PHOSPHOGLUCONATE ALDOLASE"/>
    <property type="match status" value="1"/>
</dbReference>
<dbReference type="InterPro" id="IPR000887">
    <property type="entry name" value="Aldlse_KDPG_KHG"/>
</dbReference>
<dbReference type="Gene3D" id="3.20.20.70">
    <property type="entry name" value="Aldolase class I"/>
    <property type="match status" value="1"/>
</dbReference>
<dbReference type="EC" id="4.1.2.14" evidence="6"/>
<evidence type="ECO:0000256" key="3">
    <source>
        <dbReference type="ARBA" id="ARBA00011233"/>
    </source>
</evidence>
<keyword evidence="5" id="KW-0119">Carbohydrate metabolism</keyword>
<evidence type="ECO:0000256" key="2">
    <source>
        <dbReference type="ARBA" id="ARBA00006906"/>
    </source>
</evidence>
<dbReference type="RefSeq" id="WP_307329806.1">
    <property type="nucleotide sequence ID" value="NZ_JAUSUG010000021.1"/>
</dbReference>
<comment type="caution">
    <text evidence="6">The sequence shown here is derived from an EMBL/GenBank/DDBJ whole genome shotgun (WGS) entry which is preliminary data.</text>
</comment>
<evidence type="ECO:0000313" key="6">
    <source>
        <dbReference type="EMBL" id="MDQ0256919.1"/>
    </source>
</evidence>
<evidence type="ECO:0000256" key="5">
    <source>
        <dbReference type="ARBA" id="ARBA00023277"/>
    </source>
</evidence>
<evidence type="ECO:0000256" key="1">
    <source>
        <dbReference type="ARBA" id="ARBA00004761"/>
    </source>
</evidence>
<reference evidence="6 7" key="1">
    <citation type="submission" date="2023-07" db="EMBL/GenBank/DDBJ databases">
        <title>Genomic Encyclopedia of Type Strains, Phase IV (KMG-IV): sequencing the most valuable type-strain genomes for metagenomic binning, comparative biology and taxonomic classification.</title>
        <authorList>
            <person name="Goeker M."/>
        </authorList>
    </citation>
    <scope>NUCLEOTIDE SEQUENCE [LARGE SCALE GENOMIC DNA]</scope>
    <source>
        <strain evidence="6 7">DSM 9768</strain>
    </source>
</reference>
<dbReference type="NCBIfam" id="TIGR01182">
    <property type="entry name" value="eda"/>
    <property type="match status" value="1"/>
</dbReference>
<dbReference type="Proteomes" id="UP001230005">
    <property type="component" value="Unassembled WGS sequence"/>
</dbReference>
<keyword evidence="7" id="KW-1185">Reference proteome</keyword>
<evidence type="ECO:0000313" key="7">
    <source>
        <dbReference type="Proteomes" id="UP001230005"/>
    </source>
</evidence>
<dbReference type="CDD" id="cd00452">
    <property type="entry name" value="KDPG_aldolase"/>
    <property type="match status" value="1"/>
</dbReference>
<dbReference type="Pfam" id="PF01081">
    <property type="entry name" value="Aldolase"/>
    <property type="match status" value="1"/>
</dbReference>
<accession>A0ABU0A098</accession>
<dbReference type="EC" id="4.1.3.42" evidence="6"/>
<dbReference type="PANTHER" id="PTHR30246:SF1">
    <property type="entry name" value="2-DEHYDRO-3-DEOXY-6-PHOSPHOGALACTONATE ALDOLASE-RELATED"/>
    <property type="match status" value="1"/>
</dbReference>
<sequence>MTANSETMQYLLEPKAVAVIRKVDRTKVIQVIEALIEGGITGIEITLDSDDALGVIKEAKEKFAGRAGVGAGTVLNAKEAEAAIDAGADFVFAPILDKETIEVTKRHGKISIPGVFTPTEMQQAYEWGADMVKVFPASVVGAQFVKDVQGPLGHIPIIVTGGINVNNFKDFLKAGAVAVGVGGSLLNKEYIANGEFHKITELAIQYTGV</sequence>